<sequence length="481" mass="52383">MSGDDRSSRLWDYVVFGSLTILSLGTGLYLSLRKRSGFGSKDETFLGSRTIRTFPLALSMCASNVTASGLIAFTAHYYLYGFHTLWAIPAFVPAVLIVAFLFLPVLYELKVTSIFEYLRMRYGNGVGIASSVIYFMLSGGLRSVVWADCVQALIMSAAPLIIIFKVIYDSSQSVSSLRSMDDFDVKAYFFRTVSSIVNSHSAVLFVDIVSPNFRVSEKKSALVVAALANLTGGPSSVLGTSRIYVLISQGTATAALGVFAIQIWQTTGRFLSRIEPLRMTYSLERCPLNCTLYEATPSVGTTASISPEEISAIVFTKMKETAEAYWSKKVNDAVVTIPAYFNDSQRQATKDAGATIGLNVLRITNEPTAAALAYGLDKVLRGEKHIIIFDLRGDTFDVSVLTIDEGSMFEVRSTTGDTHVGGEVFDNRCKKLLRDFFDKELSIDIDPDEAMAYSATVQAAVLSGDSSGTIQVVLLVDVAPL</sequence>
<dbReference type="EMBL" id="JARKHS020001131">
    <property type="protein sequence ID" value="KAK8788121.1"/>
    <property type="molecule type" value="Genomic_DNA"/>
</dbReference>
<evidence type="ECO:0000313" key="11">
    <source>
        <dbReference type="EMBL" id="KAK8788121.1"/>
    </source>
</evidence>
<dbReference type="Gene3D" id="1.20.1730.10">
    <property type="entry name" value="Sodium/glucose cotransporter"/>
    <property type="match status" value="1"/>
</dbReference>
<evidence type="ECO:0000313" key="12">
    <source>
        <dbReference type="Proteomes" id="UP001321473"/>
    </source>
</evidence>
<evidence type="ECO:0000256" key="3">
    <source>
        <dbReference type="ARBA" id="ARBA00007381"/>
    </source>
</evidence>
<keyword evidence="6" id="KW-0067">ATP-binding</keyword>
<protein>
    <submittedName>
        <fullName evidence="11">Uncharacterized protein</fullName>
    </submittedName>
</protein>
<evidence type="ECO:0000256" key="1">
    <source>
        <dbReference type="ARBA" id="ARBA00004141"/>
    </source>
</evidence>
<evidence type="ECO:0000256" key="2">
    <source>
        <dbReference type="ARBA" id="ARBA00006434"/>
    </source>
</evidence>
<evidence type="ECO:0000256" key="5">
    <source>
        <dbReference type="ARBA" id="ARBA00022741"/>
    </source>
</evidence>
<keyword evidence="7 10" id="KW-1133">Transmembrane helix</keyword>
<comment type="subcellular location">
    <subcellularLocation>
        <location evidence="1">Membrane</location>
        <topology evidence="1">Multi-pass membrane protein</topology>
    </subcellularLocation>
</comment>
<dbReference type="InterPro" id="IPR013126">
    <property type="entry name" value="Hsp_70_fam"/>
</dbReference>
<dbReference type="GO" id="GO:0016020">
    <property type="term" value="C:membrane"/>
    <property type="evidence" value="ECO:0007669"/>
    <property type="project" value="UniProtKB-SubCell"/>
</dbReference>
<dbReference type="AlphaFoldDB" id="A0AAQ4FN03"/>
<dbReference type="Pfam" id="PF00474">
    <property type="entry name" value="SSF"/>
    <property type="match status" value="1"/>
</dbReference>
<organism evidence="11 12">
    <name type="scientific">Amblyomma americanum</name>
    <name type="common">Lone star tick</name>
    <dbReference type="NCBI Taxonomy" id="6943"/>
    <lineage>
        <taxon>Eukaryota</taxon>
        <taxon>Metazoa</taxon>
        <taxon>Ecdysozoa</taxon>
        <taxon>Arthropoda</taxon>
        <taxon>Chelicerata</taxon>
        <taxon>Arachnida</taxon>
        <taxon>Acari</taxon>
        <taxon>Parasitiformes</taxon>
        <taxon>Ixodida</taxon>
        <taxon>Ixodoidea</taxon>
        <taxon>Ixodidae</taxon>
        <taxon>Amblyomminae</taxon>
        <taxon>Amblyomma</taxon>
    </lineage>
</organism>
<dbReference type="PRINTS" id="PR00301">
    <property type="entry name" value="HEATSHOCK70"/>
</dbReference>
<dbReference type="Gene3D" id="3.30.420.40">
    <property type="match status" value="2"/>
</dbReference>
<dbReference type="GO" id="GO:0005524">
    <property type="term" value="F:ATP binding"/>
    <property type="evidence" value="ECO:0007669"/>
    <property type="project" value="UniProtKB-KW"/>
</dbReference>
<dbReference type="Proteomes" id="UP001321473">
    <property type="component" value="Unassembled WGS sequence"/>
</dbReference>
<name>A0AAQ4FN03_AMBAM</name>
<evidence type="ECO:0000256" key="7">
    <source>
        <dbReference type="ARBA" id="ARBA00022989"/>
    </source>
</evidence>
<feature type="transmembrane region" description="Helical" evidence="10">
    <location>
        <begin position="13"/>
        <end position="32"/>
    </location>
</feature>
<dbReference type="InterPro" id="IPR043129">
    <property type="entry name" value="ATPase_NBD"/>
</dbReference>
<evidence type="ECO:0000256" key="9">
    <source>
        <dbReference type="RuleBase" id="RU362091"/>
    </source>
</evidence>
<dbReference type="FunFam" id="3.30.420.40:FF:000545">
    <property type="entry name" value="Endoplasmic reticulum chaperone BiP"/>
    <property type="match status" value="1"/>
</dbReference>
<keyword evidence="12" id="KW-1185">Reference proteome</keyword>
<gene>
    <name evidence="11" type="ORF">V5799_022102</name>
</gene>
<dbReference type="Pfam" id="PF00012">
    <property type="entry name" value="HSP70"/>
    <property type="match status" value="2"/>
</dbReference>
<feature type="transmembrane region" description="Helical" evidence="10">
    <location>
        <begin position="143"/>
        <end position="168"/>
    </location>
</feature>
<evidence type="ECO:0000256" key="6">
    <source>
        <dbReference type="ARBA" id="ARBA00022840"/>
    </source>
</evidence>
<dbReference type="GO" id="GO:0140662">
    <property type="term" value="F:ATP-dependent protein folding chaperone"/>
    <property type="evidence" value="ECO:0007669"/>
    <property type="project" value="InterPro"/>
</dbReference>
<dbReference type="InterPro" id="IPR038377">
    <property type="entry name" value="Na/Glc_symporter_sf"/>
</dbReference>
<evidence type="ECO:0000256" key="8">
    <source>
        <dbReference type="ARBA" id="ARBA00023136"/>
    </source>
</evidence>
<dbReference type="InterPro" id="IPR001734">
    <property type="entry name" value="Na/solute_symporter"/>
</dbReference>
<dbReference type="SUPFAM" id="SSF53067">
    <property type="entry name" value="Actin-like ATPase domain"/>
    <property type="match status" value="2"/>
</dbReference>
<keyword evidence="4 10" id="KW-0812">Transmembrane</keyword>
<evidence type="ECO:0000256" key="10">
    <source>
        <dbReference type="SAM" id="Phobius"/>
    </source>
</evidence>
<feature type="transmembrane region" description="Helical" evidence="10">
    <location>
        <begin position="85"/>
        <end position="107"/>
    </location>
</feature>
<reference evidence="11 12" key="1">
    <citation type="journal article" date="2023" name="Arcadia Sci">
        <title>De novo assembly of a long-read Amblyomma americanum tick genome.</title>
        <authorList>
            <person name="Chou S."/>
            <person name="Poskanzer K.E."/>
            <person name="Rollins M."/>
            <person name="Thuy-Boun P.S."/>
        </authorList>
    </citation>
    <scope>NUCLEOTIDE SEQUENCE [LARGE SCALE GENOMIC DNA]</scope>
    <source>
        <strain evidence="11">F_SG_1</strain>
        <tissue evidence="11">Salivary glands</tissue>
    </source>
</reference>
<comment type="similarity">
    <text evidence="3">Belongs to the heat shock protein 70 family.</text>
</comment>
<dbReference type="PANTHER" id="PTHR19375">
    <property type="entry name" value="HEAT SHOCK PROTEIN 70KDA"/>
    <property type="match status" value="1"/>
</dbReference>
<keyword evidence="5" id="KW-0547">Nucleotide-binding</keyword>
<evidence type="ECO:0000256" key="4">
    <source>
        <dbReference type="ARBA" id="ARBA00022692"/>
    </source>
</evidence>
<feature type="transmembrane region" description="Helical" evidence="10">
    <location>
        <begin position="53"/>
        <end position="79"/>
    </location>
</feature>
<dbReference type="GO" id="GO:0022857">
    <property type="term" value="F:transmembrane transporter activity"/>
    <property type="evidence" value="ECO:0007669"/>
    <property type="project" value="InterPro"/>
</dbReference>
<dbReference type="PROSITE" id="PS50283">
    <property type="entry name" value="NA_SOLUT_SYMP_3"/>
    <property type="match status" value="1"/>
</dbReference>
<comment type="caution">
    <text evidence="11">The sequence shown here is derived from an EMBL/GenBank/DDBJ whole genome shotgun (WGS) entry which is preliminary data.</text>
</comment>
<comment type="similarity">
    <text evidence="2 9">Belongs to the sodium:solute symporter (SSF) (TC 2.A.21) family.</text>
</comment>
<feature type="transmembrane region" description="Helical" evidence="10">
    <location>
        <begin position="188"/>
        <end position="209"/>
    </location>
</feature>
<proteinExistence type="inferred from homology"/>
<feature type="transmembrane region" description="Helical" evidence="10">
    <location>
        <begin position="119"/>
        <end position="137"/>
    </location>
</feature>
<accession>A0AAQ4FN03</accession>
<feature type="transmembrane region" description="Helical" evidence="10">
    <location>
        <begin position="243"/>
        <end position="264"/>
    </location>
</feature>
<keyword evidence="8 10" id="KW-0472">Membrane</keyword>